<dbReference type="InterPro" id="IPR013083">
    <property type="entry name" value="Znf_RING/FYVE/PHD"/>
</dbReference>
<accession>A0AAV3R6W7</accession>
<keyword evidence="4" id="KW-0808">Transferase</keyword>
<protein>
    <recommendedName>
        <fullName evidence="3">RING-type E3 ubiquitin transferase</fullName>
        <ecNumber evidence="3">2.3.2.27</ecNumber>
    </recommendedName>
</protein>
<dbReference type="Gene3D" id="3.30.40.10">
    <property type="entry name" value="Zinc/RING finger domain, C3HC4 (zinc finger)"/>
    <property type="match status" value="1"/>
</dbReference>
<keyword evidence="8" id="KW-0833">Ubl conjugation pathway</keyword>
<comment type="caution">
    <text evidence="15">The sequence shown here is derived from an EMBL/GenBank/DDBJ whole genome shotgun (WGS) entry which is preliminary data.</text>
</comment>
<dbReference type="PANTHER" id="PTHR45977:SF4">
    <property type="entry name" value="RING-TYPE DOMAIN-CONTAINING PROTEIN"/>
    <property type="match status" value="1"/>
</dbReference>
<evidence type="ECO:0000256" key="2">
    <source>
        <dbReference type="ARBA" id="ARBA00004141"/>
    </source>
</evidence>
<comment type="catalytic activity">
    <reaction evidence="1">
        <text>S-ubiquitinyl-[E2 ubiquitin-conjugating enzyme]-L-cysteine + [acceptor protein]-L-lysine = [E2 ubiquitin-conjugating enzyme]-L-cysteine + N(6)-ubiquitinyl-[acceptor protein]-L-lysine.</text>
        <dbReference type="EC" id="2.3.2.27"/>
    </reaction>
</comment>
<dbReference type="Pfam" id="PF13639">
    <property type="entry name" value="zf-RING_2"/>
    <property type="match status" value="1"/>
</dbReference>
<evidence type="ECO:0000256" key="1">
    <source>
        <dbReference type="ARBA" id="ARBA00000900"/>
    </source>
</evidence>
<dbReference type="GO" id="GO:0016567">
    <property type="term" value="P:protein ubiquitination"/>
    <property type="evidence" value="ECO:0007669"/>
    <property type="project" value="TreeGrafter"/>
</dbReference>
<keyword evidence="5" id="KW-0812">Transmembrane</keyword>
<keyword evidence="6" id="KW-0479">Metal-binding</keyword>
<dbReference type="InterPro" id="IPR001841">
    <property type="entry name" value="Znf_RING"/>
</dbReference>
<keyword evidence="16" id="KW-1185">Reference proteome</keyword>
<evidence type="ECO:0000256" key="10">
    <source>
        <dbReference type="ARBA" id="ARBA00022989"/>
    </source>
</evidence>
<feature type="region of interest" description="Disordered" evidence="13">
    <location>
        <begin position="67"/>
        <end position="93"/>
    </location>
</feature>
<dbReference type="Proteomes" id="UP001454036">
    <property type="component" value="Unassembled WGS sequence"/>
</dbReference>
<evidence type="ECO:0000256" key="4">
    <source>
        <dbReference type="ARBA" id="ARBA00022679"/>
    </source>
</evidence>
<evidence type="ECO:0000256" key="13">
    <source>
        <dbReference type="SAM" id="MobiDB-lite"/>
    </source>
</evidence>
<dbReference type="GO" id="GO:0006511">
    <property type="term" value="P:ubiquitin-dependent protein catabolic process"/>
    <property type="evidence" value="ECO:0007669"/>
    <property type="project" value="TreeGrafter"/>
</dbReference>
<keyword evidence="11" id="KW-0472">Membrane</keyword>
<dbReference type="EMBL" id="BAABME010007093">
    <property type="protein sequence ID" value="GAA0170097.1"/>
    <property type="molecule type" value="Genomic_DNA"/>
</dbReference>
<keyword evidence="7 12" id="KW-0863">Zinc-finger</keyword>
<dbReference type="GO" id="GO:0061630">
    <property type="term" value="F:ubiquitin protein ligase activity"/>
    <property type="evidence" value="ECO:0007669"/>
    <property type="project" value="UniProtKB-EC"/>
</dbReference>
<comment type="subcellular location">
    <subcellularLocation>
        <location evidence="2">Membrane</location>
        <topology evidence="2">Multi-pass membrane protein</topology>
    </subcellularLocation>
</comment>
<keyword evidence="9" id="KW-0862">Zinc</keyword>
<feature type="domain" description="RING-type" evidence="14">
    <location>
        <begin position="147"/>
        <end position="188"/>
    </location>
</feature>
<dbReference type="GO" id="GO:0008270">
    <property type="term" value="F:zinc ion binding"/>
    <property type="evidence" value="ECO:0007669"/>
    <property type="project" value="UniProtKB-KW"/>
</dbReference>
<gene>
    <name evidence="15" type="ORF">LIER_24435</name>
</gene>
<evidence type="ECO:0000313" key="15">
    <source>
        <dbReference type="EMBL" id="GAA0170097.1"/>
    </source>
</evidence>
<evidence type="ECO:0000313" key="16">
    <source>
        <dbReference type="Proteomes" id="UP001454036"/>
    </source>
</evidence>
<proteinExistence type="predicted"/>
<dbReference type="SUPFAM" id="SSF57850">
    <property type="entry name" value="RING/U-box"/>
    <property type="match status" value="1"/>
</dbReference>
<dbReference type="PROSITE" id="PS50089">
    <property type="entry name" value="ZF_RING_2"/>
    <property type="match status" value="1"/>
</dbReference>
<dbReference type="EC" id="2.3.2.27" evidence="3"/>
<evidence type="ECO:0000256" key="8">
    <source>
        <dbReference type="ARBA" id="ARBA00022786"/>
    </source>
</evidence>
<name>A0AAV3R6W7_LITER</name>
<dbReference type="PANTHER" id="PTHR45977">
    <property type="entry name" value="TARGET OF ERK KINASE MPK-1"/>
    <property type="match status" value="1"/>
</dbReference>
<evidence type="ECO:0000256" key="3">
    <source>
        <dbReference type="ARBA" id="ARBA00012483"/>
    </source>
</evidence>
<dbReference type="GO" id="GO:0016020">
    <property type="term" value="C:membrane"/>
    <property type="evidence" value="ECO:0007669"/>
    <property type="project" value="UniProtKB-SubCell"/>
</dbReference>
<evidence type="ECO:0000256" key="12">
    <source>
        <dbReference type="PROSITE-ProRule" id="PRU00175"/>
    </source>
</evidence>
<evidence type="ECO:0000256" key="6">
    <source>
        <dbReference type="ARBA" id="ARBA00022723"/>
    </source>
</evidence>
<feature type="region of interest" description="Disordered" evidence="13">
    <location>
        <begin position="1"/>
        <end position="27"/>
    </location>
</feature>
<dbReference type="AlphaFoldDB" id="A0AAV3R6W7"/>
<evidence type="ECO:0000256" key="11">
    <source>
        <dbReference type="ARBA" id="ARBA00023136"/>
    </source>
</evidence>
<organism evidence="15 16">
    <name type="scientific">Lithospermum erythrorhizon</name>
    <name type="common">Purple gromwell</name>
    <name type="synonym">Lithospermum officinale var. erythrorhizon</name>
    <dbReference type="NCBI Taxonomy" id="34254"/>
    <lineage>
        <taxon>Eukaryota</taxon>
        <taxon>Viridiplantae</taxon>
        <taxon>Streptophyta</taxon>
        <taxon>Embryophyta</taxon>
        <taxon>Tracheophyta</taxon>
        <taxon>Spermatophyta</taxon>
        <taxon>Magnoliopsida</taxon>
        <taxon>eudicotyledons</taxon>
        <taxon>Gunneridae</taxon>
        <taxon>Pentapetalae</taxon>
        <taxon>asterids</taxon>
        <taxon>lamiids</taxon>
        <taxon>Boraginales</taxon>
        <taxon>Boraginaceae</taxon>
        <taxon>Boraginoideae</taxon>
        <taxon>Lithospermeae</taxon>
        <taxon>Lithospermum</taxon>
    </lineage>
</organism>
<evidence type="ECO:0000259" key="14">
    <source>
        <dbReference type="PROSITE" id="PS50089"/>
    </source>
</evidence>
<evidence type="ECO:0000256" key="9">
    <source>
        <dbReference type="ARBA" id="ARBA00022833"/>
    </source>
</evidence>
<keyword evidence="10" id="KW-1133">Transmembrane helix</keyword>
<evidence type="ECO:0000256" key="5">
    <source>
        <dbReference type="ARBA" id="ARBA00022692"/>
    </source>
</evidence>
<sequence>MSSGTSRRMHVPPHQLYNQNSRQGVVDSRQPYSYQDRIMQLPFPSTRVPSPSYYPVRVLMLDNESSTILPTPNSRPRAPASFGNEPTRDVSKLTQEEQQNALSKLRKEMYNPVMLSRSTTKPNYPSKDWELLSHKTKKNEDGQILSCAICLEDFEVQEFVTSTPCNHMFHSDCIVPWVKAQGRCPICRFAII</sequence>
<dbReference type="SMART" id="SM00184">
    <property type="entry name" value="RING"/>
    <property type="match status" value="1"/>
</dbReference>
<evidence type="ECO:0000256" key="7">
    <source>
        <dbReference type="ARBA" id="ARBA00022771"/>
    </source>
</evidence>
<reference evidence="15 16" key="1">
    <citation type="submission" date="2024-01" db="EMBL/GenBank/DDBJ databases">
        <title>The complete chloroplast genome sequence of Lithospermum erythrorhizon: insights into the phylogenetic relationship among Boraginaceae species and the maternal lineages of purple gromwells.</title>
        <authorList>
            <person name="Okada T."/>
            <person name="Watanabe K."/>
        </authorList>
    </citation>
    <scope>NUCLEOTIDE SEQUENCE [LARGE SCALE GENOMIC DNA]</scope>
</reference>